<evidence type="ECO:0000256" key="4">
    <source>
        <dbReference type="ARBA" id="ARBA00023008"/>
    </source>
</evidence>
<organism evidence="6 7">
    <name type="scientific">Paenibacillus sepulcri</name>
    <dbReference type="NCBI Taxonomy" id="359917"/>
    <lineage>
        <taxon>Bacteria</taxon>
        <taxon>Bacillati</taxon>
        <taxon>Bacillota</taxon>
        <taxon>Bacilli</taxon>
        <taxon>Bacillales</taxon>
        <taxon>Paenibacillaceae</taxon>
        <taxon>Paenibacillus</taxon>
    </lineage>
</organism>
<evidence type="ECO:0000256" key="2">
    <source>
        <dbReference type="ARBA" id="ARBA00022723"/>
    </source>
</evidence>
<keyword evidence="7" id="KW-1185">Reference proteome</keyword>
<feature type="non-terminal residue" evidence="6">
    <location>
        <position position="1"/>
    </location>
</feature>
<comment type="caution">
    <text evidence="6">The sequence shown here is derived from an EMBL/GenBank/DDBJ whole genome shotgun (WGS) entry which is preliminary data.</text>
</comment>
<evidence type="ECO:0000313" key="6">
    <source>
        <dbReference type="EMBL" id="MBW7460913.1"/>
    </source>
</evidence>
<dbReference type="EMBL" id="JAHZIK010002551">
    <property type="protein sequence ID" value="MBW7460913.1"/>
    <property type="molecule type" value="Genomic_DNA"/>
</dbReference>
<name>A0ABS7CJ00_9BACL</name>
<dbReference type="SUPFAM" id="SSF49503">
    <property type="entry name" value="Cupredoxins"/>
    <property type="match status" value="1"/>
</dbReference>
<evidence type="ECO:0000313" key="7">
    <source>
        <dbReference type="Proteomes" id="UP001519887"/>
    </source>
</evidence>
<accession>A0ABS7CJ00</accession>
<dbReference type="Pfam" id="PF00127">
    <property type="entry name" value="Copper-bind"/>
    <property type="match status" value="1"/>
</dbReference>
<dbReference type="InterPro" id="IPR028871">
    <property type="entry name" value="BlueCu_1_BS"/>
</dbReference>
<dbReference type="InterPro" id="IPR000923">
    <property type="entry name" value="BlueCu_1"/>
</dbReference>
<dbReference type="PANTHER" id="PTHR39335">
    <property type="entry name" value="BLL4220 PROTEIN"/>
    <property type="match status" value="1"/>
</dbReference>
<evidence type="ECO:0000256" key="1">
    <source>
        <dbReference type="ARBA" id="ARBA00022448"/>
    </source>
</evidence>
<keyword evidence="2" id="KW-0479">Metal-binding</keyword>
<feature type="domain" description="Blue (type 1) copper" evidence="5">
    <location>
        <begin position="119"/>
        <end position="198"/>
    </location>
</feature>
<proteinExistence type="predicted"/>
<reference evidence="6 7" key="1">
    <citation type="submission" date="2021-07" db="EMBL/GenBank/DDBJ databases">
        <title>Paenibacillus radiodurans sp. nov., isolated from the southeastern edge of Tengger Desert.</title>
        <authorList>
            <person name="Zhang G."/>
        </authorList>
    </citation>
    <scope>NUCLEOTIDE SEQUENCE [LARGE SCALE GENOMIC DNA]</scope>
    <source>
        <strain evidence="6 7">CCM 7311</strain>
    </source>
</reference>
<dbReference type="PROSITE" id="PS00196">
    <property type="entry name" value="COPPER_BLUE"/>
    <property type="match status" value="1"/>
</dbReference>
<sequence length="198" mass="21514">LGNYLTDDQGRTLYYFDKDTKGKSACEGTCLANWPAYNASGKSAPTGVSSADLGTITRTDGSKQSTYKGYPLYYFIQDKAHGDTKGQNVSNVWFVIDPAKFAGTTTPDTTPASQAKTYHVDIKEYSFGTGPLTVEAGSTIIFTNFDDMKHNAVAVDGSFATPLLAKGDTYTIKLDKPGTYDYFCEPHKAFMTGQIIVK</sequence>
<dbReference type="Proteomes" id="UP001519887">
    <property type="component" value="Unassembled WGS sequence"/>
</dbReference>
<gene>
    <name evidence="6" type="ORF">K0U00_43350</name>
</gene>
<keyword evidence="3" id="KW-0249">Electron transport</keyword>
<dbReference type="InterPro" id="IPR005297">
    <property type="entry name" value="Lipoprotein_repeat"/>
</dbReference>
<protein>
    <submittedName>
        <fullName evidence="6">Cupredoxin domain-containing protein</fullName>
    </submittedName>
</protein>
<evidence type="ECO:0000259" key="5">
    <source>
        <dbReference type="Pfam" id="PF00127"/>
    </source>
</evidence>
<dbReference type="PANTHER" id="PTHR39335:SF1">
    <property type="entry name" value="BLL4220 PROTEIN"/>
    <property type="match status" value="1"/>
</dbReference>
<evidence type="ECO:0000256" key="3">
    <source>
        <dbReference type="ARBA" id="ARBA00022982"/>
    </source>
</evidence>
<dbReference type="Pfam" id="PF03640">
    <property type="entry name" value="Lipoprotein_15"/>
    <property type="match status" value="2"/>
</dbReference>
<keyword evidence="4" id="KW-0186">Copper</keyword>
<keyword evidence="1" id="KW-0813">Transport</keyword>
<dbReference type="Gene3D" id="2.60.40.420">
    <property type="entry name" value="Cupredoxins - blue copper proteins"/>
    <property type="match status" value="1"/>
</dbReference>
<dbReference type="InterPro" id="IPR008972">
    <property type="entry name" value="Cupredoxin"/>
</dbReference>